<dbReference type="PANTHER" id="PTHR42852:SF6">
    <property type="entry name" value="THIOL:DISULFIDE INTERCHANGE PROTEIN DSBE"/>
    <property type="match status" value="1"/>
</dbReference>
<dbReference type="Proteomes" id="UP000824023">
    <property type="component" value="Unassembled WGS sequence"/>
</dbReference>
<dbReference type="PROSITE" id="PS51257">
    <property type="entry name" value="PROKAR_LIPOPROTEIN"/>
    <property type="match status" value="1"/>
</dbReference>
<evidence type="ECO:0000313" key="8">
    <source>
        <dbReference type="Proteomes" id="UP000824023"/>
    </source>
</evidence>
<evidence type="ECO:0000259" key="5">
    <source>
        <dbReference type="Pfam" id="PF13905"/>
    </source>
</evidence>
<evidence type="ECO:0000256" key="4">
    <source>
        <dbReference type="ARBA" id="ARBA00023284"/>
    </source>
</evidence>
<reference evidence="7" key="1">
    <citation type="journal article" date="2021" name="PeerJ">
        <title>Extensive microbial diversity within the chicken gut microbiome revealed by metagenomics and culture.</title>
        <authorList>
            <person name="Gilroy R."/>
            <person name="Ravi A."/>
            <person name="Getino M."/>
            <person name="Pursley I."/>
            <person name="Horton D.L."/>
            <person name="Alikhan N.F."/>
            <person name="Baker D."/>
            <person name="Gharbi K."/>
            <person name="Hall N."/>
            <person name="Watson M."/>
            <person name="Adriaenssens E.M."/>
            <person name="Foster-Nyarko E."/>
            <person name="Jarju S."/>
            <person name="Secka A."/>
            <person name="Antonio M."/>
            <person name="Oren A."/>
            <person name="Chaudhuri R.R."/>
            <person name="La Ragione R."/>
            <person name="Hildebrand F."/>
            <person name="Pallen M.J."/>
        </authorList>
    </citation>
    <scope>NUCLEOTIDE SEQUENCE</scope>
    <source>
        <strain evidence="7">ChiHjej12B11-24981</strain>
    </source>
</reference>
<proteinExistence type="predicted"/>
<name>A0A9D2A7S0_9BACE</name>
<dbReference type="SUPFAM" id="SSF52833">
    <property type="entry name" value="Thioredoxin-like"/>
    <property type="match status" value="1"/>
</dbReference>
<dbReference type="InterPro" id="IPR025380">
    <property type="entry name" value="DUF4369"/>
</dbReference>
<dbReference type="AlphaFoldDB" id="A0A9D2A7S0"/>
<reference evidence="7" key="2">
    <citation type="submission" date="2021-04" db="EMBL/GenBank/DDBJ databases">
        <authorList>
            <person name="Gilroy R."/>
        </authorList>
    </citation>
    <scope>NUCLEOTIDE SEQUENCE</scope>
    <source>
        <strain evidence="7">ChiHjej12B11-24981</strain>
    </source>
</reference>
<dbReference type="InterPro" id="IPR050553">
    <property type="entry name" value="Thioredoxin_ResA/DsbE_sf"/>
</dbReference>
<accession>A0A9D2A7S0</accession>
<gene>
    <name evidence="7" type="ORF">H9819_09720</name>
</gene>
<dbReference type="Gene3D" id="3.40.30.10">
    <property type="entry name" value="Glutaredoxin"/>
    <property type="match status" value="1"/>
</dbReference>
<dbReference type="InterPro" id="IPR036249">
    <property type="entry name" value="Thioredoxin-like_sf"/>
</dbReference>
<keyword evidence="3" id="KW-1015">Disulfide bond</keyword>
<evidence type="ECO:0000256" key="3">
    <source>
        <dbReference type="ARBA" id="ARBA00023157"/>
    </source>
</evidence>
<dbReference type="Pfam" id="PF14289">
    <property type="entry name" value="DUF4369"/>
    <property type="match status" value="1"/>
</dbReference>
<comment type="subcellular location">
    <subcellularLocation>
        <location evidence="1">Cell envelope</location>
    </subcellularLocation>
</comment>
<dbReference type="PANTHER" id="PTHR42852">
    <property type="entry name" value="THIOL:DISULFIDE INTERCHANGE PROTEIN DSBE"/>
    <property type="match status" value="1"/>
</dbReference>
<dbReference type="InterPro" id="IPR012336">
    <property type="entry name" value="Thioredoxin-like_fold"/>
</dbReference>
<dbReference type="CDD" id="cd02966">
    <property type="entry name" value="TlpA_like_family"/>
    <property type="match status" value="1"/>
</dbReference>
<evidence type="ECO:0000256" key="1">
    <source>
        <dbReference type="ARBA" id="ARBA00004196"/>
    </source>
</evidence>
<dbReference type="EMBL" id="DXCK01000128">
    <property type="protein sequence ID" value="HIZ02507.1"/>
    <property type="molecule type" value="Genomic_DNA"/>
</dbReference>
<dbReference type="GO" id="GO:0017004">
    <property type="term" value="P:cytochrome complex assembly"/>
    <property type="evidence" value="ECO:0007669"/>
    <property type="project" value="UniProtKB-KW"/>
</dbReference>
<feature type="domain" description="Thioredoxin-like fold" evidence="5">
    <location>
        <begin position="229"/>
        <end position="322"/>
    </location>
</feature>
<keyword evidence="2" id="KW-0201">Cytochrome c-type biogenesis</keyword>
<sequence>MRKLPLVSFIFLLLLAACGDKENPRVAHVSGEIKGLGDDTLYVIGMDRLFDRVDTLVVHEDRFSDTIPVDTLVGVSLLFADGTTYPLYLDRRERIRISGSADRLHALQVTGSPLNEEQTAFSQSLAELSAPTDTAVQRRAADFIRQHPASLVSLWLLEKYFVQVPEPDLDRIESLIEPLVGEIKDRPLASELMELLEDHKKLSVGRSLPFIQTTDADGERVVRTQFNDQYLLVHVWASWDAASRAANDSLRALHRRQKRNKDFAMLGISLDTDRTMWLDAISRDTLDWTQGCDLHGWESDVVKKCYVYTLPFNVLVNPKGRIMGINLTPAQVEEKIKKK</sequence>
<evidence type="ECO:0000259" key="6">
    <source>
        <dbReference type="Pfam" id="PF14289"/>
    </source>
</evidence>
<evidence type="ECO:0000256" key="2">
    <source>
        <dbReference type="ARBA" id="ARBA00022748"/>
    </source>
</evidence>
<keyword evidence="4" id="KW-0676">Redox-active center</keyword>
<feature type="domain" description="DUF4369" evidence="6">
    <location>
        <begin position="28"/>
        <end position="117"/>
    </location>
</feature>
<dbReference type="Pfam" id="PF13905">
    <property type="entry name" value="Thioredoxin_8"/>
    <property type="match status" value="1"/>
</dbReference>
<comment type="caution">
    <text evidence="7">The sequence shown here is derived from an EMBL/GenBank/DDBJ whole genome shotgun (WGS) entry which is preliminary data.</text>
</comment>
<evidence type="ECO:0000313" key="7">
    <source>
        <dbReference type="EMBL" id="HIZ02507.1"/>
    </source>
</evidence>
<organism evidence="7 8">
    <name type="scientific">Candidatus Bacteroides merdipullorum</name>
    <dbReference type="NCBI Taxonomy" id="2838474"/>
    <lineage>
        <taxon>Bacteria</taxon>
        <taxon>Pseudomonadati</taxon>
        <taxon>Bacteroidota</taxon>
        <taxon>Bacteroidia</taxon>
        <taxon>Bacteroidales</taxon>
        <taxon>Bacteroidaceae</taxon>
        <taxon>Bacteroides</taxon>
    </lineage>
</organism>
<dbReference type="GO" id="GO:0030313">
    <property type="term" value="C:cell envelope"/>
    <property type="evidence" value="ECO:0007669"/>
    <property type="project" value="UniProtKB-SubCell"/>
</dbReference>
<protein>
    <submittedName>
        <fullName evidence="7">AhpC/TSA family protein</fullName>
    </submittedName>
</protein>